<name>A0A1F5KDI4_9BACT</name>
<keyword evidence="1" id="KW-0812">Transmembrane</keyword>
<dbReference type="EMBL" id="MFDE01000008">
    <property type="protein sequence ID" value="OGE38948.1"/>
    <property type="molecule type" value="Genomic_DNA"/>
</dbReference>
<comment type="caution">
    <text evidence="2">The sequence shown here is derived from an EMBL/GenBank/DDBJ whole genome shotgun (WGS) entry which is preliminary data.</text>
</comment>
<sequence length="66" mass="7070">MEVINPVLRSIVSDLFVNLSAGWVGAIIITPNFSDTTGLKKWVVLTGNLIGVIVSLLIAFSLRSSL</sequence>
<feature type="transmembrane region" description="Helical" evidence="1">
    <location>
        <begin position="42"/>
        <end position="62"/>
    </location>
</feature>
<evidence type="ECO:0000256" key="1">
    <source>
        <dbReference type="SAM" id="Phobius"/>
    </source>
</evidence>
<evidence type="ECO:0000313" key="3">
    <source>
        <dbReference type="Proteomes" id="UP000176527"/>
    </source>
</evidence>
<organism evidence="2 3">
    <name type="scientific">Candidatus Daviesbacteria bacterium RIFCSPHIGHO2_12_FULL_37_11</name>
    <dbReference type="NCBI Taxonomy" id="1797777"/>
    <lineage>
        <taxon>Bacteria</taxon>
        <taxon>Candidatus Daviesiibacteriota</taxon>
    </lineage>
</organism>
<proteinExistence type="predicted"/>
<gene>
    <name evidence="2" type="ORF">A3F00_01935</name>
</gene>
<dbReference type="Proteomes" id="UP000176527">
    <property type="component" value="Unassembled WGS sequence"/>
</dbReference>
<dbReference type="AlphaFoldDB" id="A0A1F5KDI4"/>
<protein>
    <submittedName>
        <fullName evidence="2">Uncharacterized protein</fullName>
    </submittedName>
</protein>
<feature type="transmembrane region" description="Helical" evidence="1">
    <location>
        <begin position="12"/>
        <end position="30"/>
    </location>
</feature>
<reference evidence="2 3" key="1">
    <citation type="journal article" date="2016" name="Nat. Commun.">
        <title>Thousands of microbial genomes shed light on interconnected biogeochemical processes in an aquifer system.</title>
        <authorList>
            <person name="Anantharaman K."/>
            <person name="Brown C.T."/>
            <person name="Hug L.A."/>
            <person name="Sharon I."/>
            <person name="Castelle C.J."/>
            <person name="Probst A.J."/>
            <person name="Thomas B.C."/>
            <person name="Singh A."/>
            <person name="Wilkins M.J."/>
            <person name="Karaoz U."/>
            <person name="Brodie E.L."/>
            <person name="Williams K.H."/>
            <person name="Hubbard S.S."/>
            <person name="Banfield J.F."/>
        </authorList>
    </citation>
    <scope>NUCLEOTIDE SEQUENCE [LARGE SCALE GENOMIC DNA]</scope>
</reference>
<keyword evidence="1" id="KW-1133">Transmembrane helix</keyword>
<evidence type="ECO:0000313" key="2">
    <source>
        <dbReference type="EMBL" id="OGE38948.1"/>
    </source>
</evidence>
<accession>A0A1F5KDI4</accession>
<keyword evidence="1" id="KW-0472">Membrane</keyword>